<gene>
    <name evidence="1" type="ORF">ACFS2C_07685</name>
</gene>
<reference evidence="2" key="1">
    <citation type="journal article" date="2019" name="Int. J. Syst. Evol. Microbiol.">
        <title>The Global Catalogue of Microorganisms (GCM) 10K type strain sequencing project: providing services to taxonomists for standard genome sequencing and annotation.</title>
        <authorList>
            <consortium name="The Broad Institute Genomics Platform"/>
            <consortium name="The Broad Institute Genome Sequencing Center for Infectious Disease"/>
            <person name="Wu L."/>
            <person name="Ma J."/>
        </authorList>
    </citation>
    <scope>NUCLEOTIDE SEQUENCE [LARGE SCALE GENOMIC DNA]</scope>
    <source>
        <strain evidence="2">IBRC-M 10906</strain>
    </source>
</reference>
<evidence type="ECO:0000313" key="2">
    <source>
        <dbReference type="Proteomes" id="UP001597478"/>
    </source>
</evidence>
<evidence type="ECO:0000313" key="1">
    <source>
        <dbReference type="EMBL" id="MFD2799267.1"/>
    </source>
</evidence>
<dbReference type="EMBL" id="JBHUOF010000007">
    <property type="protein sequence ID" value="MFD2799267.1"/>
    <property type="molecule type" value="Genomic_DNA"/>
</dbReference>
<comment type="caution">
    <text evidence="1">The sequence shown here is derived from an EMBL/GenBank/DDBJ whole genome shotgun (WGS) entry which is preliminary data.</text>
</comment>
<keyword evidence="2" id="KW-1185">Reference proteome</keyword>
<name>A0ABW5W840_9PSEU</name>
<organism evidence="1 2">
    <name type="scientific">Prauserella oleivorans</name>
    <dbReference type="NCBI Taxonomy" id="1478153"/>
    <lineage>
        <taxon>Bacteria</taxon>
        <taxon>Bacillati</taxon>
        <taxon>Actinomycetota</taxon>
        <taxon>Actinomycetes</taxon>
        <taxon>Pseudonocardiales</taxon>
        <taxon>Pseudonocardiaceae</taxon>
        <taxon>Prauserella</taxon>
    </lineage>
</organism>
<dbReference type="Proteomes" id="UP001597478">
    <property type="component" value="Unassembled WGS sequence"/>
</dbReference>
<sequence length="88" mass="8886">MNSIEKAADVAMSAEGALRPLERADGAAPVLGTPGIAAVVASATALYAAGNMVTDLVGHESQVDLPGESLNGKSGAELLTLRRRGLRS</sequence>
<proteinExistence type="predicted"/>
<protein>
    <submittedName>
        <fullName evidence="1">Uncharacterized protein</fullName>
    </submittedName>
</protein>
<accession>A0ABW5W840</accession>
<dbReference type="RefSeq" id="WP_377385995.1">
    <property type="nucleotide sequence ID" value="NZ_JBHSAN010000006.1"/>
</dbReference>